<evidence type="ECO:0000313" key="2">
    <source>
        <dbReference type="EMBL" id="CAF9932951.1"/>
    </source>
</evidence>
<proteinExistence type="predicted"/>
<reference evidence="2" key="1">
    <citation type="submission" date="2021-03" db="EMBL/GenBank/DDBJ databases">
        <authorList>
            <person name="Tagirdzhanova G."/>
        </authorList>
    </citation>
    <scope>NUCLEOTIDE SEQUENCE</scope>
</reference>
<dbReference type="Proteomes" id="UP000664521">
    <property type="component" value="Unassembled WGS sequence"/>
</dbReference>
<dbReference type="EMBL" id="CAJPDS010000065">
    <property type="protein sequence ID" value="CAF9932951.1"/>
    <property type="molecule type" value="Genomic_DNA"/>
</dbReference>
<feature type="transmembrane region" description="Helical" evidence="1">
    <location>
        <begin position="21"/>
        <end position="49"/>
    </location>
</feature>
<evidence type="ECO:0000256" key="1">
    <source>
        <dbReference type="SAM" id="Phobius"/>
    </source>
</evidence>
<keyword evidence="1" id="KW-0812">Transmembrane</keyword>
<sequence>MALCTHRSEGFGPVSHRYGHILTSCFLDVILVPLCTWLYLLATIVCFALHRYSRANRTRKSLERQDGDNYKAFADVNIATRPSLWRPWKNGGKTYIASLILYYLLIIAQFLMCILEIVRLSLASLGIGLLPFTFVALVVAGFLRTTSGLRGKVMIWRWLNLGLWICLAATNSVKIAQEVKEGIDSRKGSKYPVVDELTDVSVMVGVYAVLAFIETALKA</sequence>
<gene>
    <name evidence="2" type="ORF">HETSPECPRED_008498</name>
</gene>
<dbReference type="OrthoDB" id="5399848at2759"/>
<evidence type="ECO:0000313" key="3">
    <source>
        <dbReference type="Proteomes" id="UP000664521"/>
    </source>
</evidence>
<feature type="transmembrane region" description="Helical" evidence="1">
    <location>
        <begin position="123"/>
        <end position="143"/>
    </location>
</feature>
<keyword evidence="1" id="KW-1133">Transmembrane helix</keyword>
<comment type="caution">
    <text evidence="2">The sequence shown here is derived from an EMBL/GenBank/DDBJ whole genome shotgun (WGS) entry which is preliminary data.</text>
</comment>
<protein>
    <submittedName>
        <fullName evidence="2">Uncharacterized protein</fullName>
    </submittedName>
</protein>
<organism evidence="2 3">
    <name type="scientific">Heterodermia speciosa</name>
    <dbReference type="NCBI Taxonomy" id="116794"/>
    <lineage>
        <taxon>Eukaryota</taxon>
        <taxon>Fungi</taxon>
        <taxon>Dikarya</taxon>
        <taxon>Ascomycota</taxon>
        <taxon>Pezizomycotina</taxon>
        <taxon>Lecanoromycetes</taxon>
        <taxon>OSLEUM clade</taxon>
        <taxon>Lecanoromycetidae</taxon>
        <taxon>Caliciales</taxon>
        <taxon>Physciaceae</taxon>
        <taxon>Heterodermia</taxon>
    </lineage>
</organism>
<dbReference type="AlphaFoldDB" id="A0A8H3FVE8"/>
<keyword evidence="3" id="KW-1185">Reference proteome</keyword>
<feature type="transmembrane region" description="Helical" evidence="1">
    <location>
        <begin position="95"/>
        <end position="117"/>
    </location>
</feature>
<keyword evidence="1" id="KW-0472">Membrane</keyword>
<name>A0A8H3FVE8_9LECA</name>
<accession>A0A8H3FVE8</accession>